<keyword evidence="2" id="KW-1133">Transmembrane helix</keyword>
<dbReference type="InterPro" id="IPR044685">
    <property type="entry name" value="CPD1-like"/>
</dbReference>
<name>A0A1U7HSZ5_9CYAN</name>
<reference evidence="4 5" key="1">
    <citation type="submission" date="2016-11" db="EMBL/GenBank/DDBJ databases">
        <title>Draft Genome Sequences of Nine Cyanobacterial Strains from Diverse Habitats.</title>
        <authorList>
            <person name="Zhu T."/>
            <person name="Hou S."/>
            <person name="Lu X."/>
            <person name="Hess W.R."/>
        </authorList>
    </citation>
    <scope>NUCLEOTIDE SEQUENCE [LARGE SCALE GENOMIC DNA]</scope>
    <source>
        <strain evidence="4 5">NIES-593</strain>
    </source>
</reference>
<dbReference type="Proteomes" id="UP000186868">
    <property type="component" value="Unassembled WGS sequence"/>
</dbReference>
<dbReference type="InterPro" id="IPR036869">
    <property type="entry name" value="J_dom_sf"/>
</dbReference>
<feature type="region of interest" description="Disordered" evidence="1">
    <location>
        <begin position="431"/>
        <end position="450"/>
    </location>
</feature>
<proteinExistence type="predicted"/>
<evidence type="ECO:0000259" key="3">
    <source>
        <dbReference type="PROSITE" id="PS50076"/>
    </source>
</evidence>
<organism evidence="4 5">
    <name type="scientific">Hydrococcus rivularis NIES-593</name>
    <dbReference type="NCBI Taxonomy" id="1921803"/>
    <lineage>
        <taxon>Bacteria</taxon>
        <taxon>Bacillati</taxon>
        <taxon>Cyanobacteriota</taxon>
        <taxon>Cyanophyceae</taxon>
        <taxon>Pleurocapsales</taxon>
        <taxon>Hydrococcaceae</taxon>
        <taxon>Hydrococcus</taxon>
    </lineage>
</organism>
<dbReference type="CDD" id="cd06257">
    <property type="entry name" value="DnaJ"/>
    <property type="match status" value="1"/>
</dbReference>
<dbReference type="Pfam" id="PF13355">
    <property type="entry name" value="ARC6-like_IMS"/>
    <property type="match status" value="1"/>
</dbReference>
<feature type="compositionally biased region" description="Basic and acidic residues" evidence="1">
    <location>
        <begin position="73"/>
        <end position="86"/>
    </location>
</feature>
<dbReference type="PANTHER" id="PTHR33925:SF1">
    <property type="entry name" value="PROTEIN ACCUMULATION AND REPLICATION OF CHLOROPLASTS 6, CHLOROPLASTIC"/>
    <property type="match status" value="1"/>
</dbReference>
<keyword evidence="2" id="KW-0812">Transmembrane</keyword>
<keyword evidence="5" id="KW-1185">Reference proteome</keyword>
<feature type="compositionally biased region" description="Polar residues" evidence="1">
    <location>
        <begin position="457"/>
        <end position="467"/>
    </location>
</feature>
<sequence length="766" mass="87685">MRIPLDYYRILGIPVRMTDELLNQAYRDRNLQLPTRWEYSSIAIAARKQLLEMAYQVLCDSQKRAEYEENFLEKEKTNSEKAEEKSPAQQDNESSVNKTDESQKSVPERPAPSIEIAPEQFVGALLILQDLGEYEQVLNLGYPFLNNPQQVSPDPEDPKTLQAVKSDIVLTLALAHWELGREHWQRGEYETAAELGSKGLELLEKEHLFPGVWAEIRTELYKLRPYRILELLALDEERTAERNKGLKLLKDMLQERGGIDGKGDDRSGLEIDDCLRFIQQIRIYLTAQEQQDLFEAEAQRPSTVGKYLAIYALIGRGFAEKKPALIVRAKDLLCELSERQDVHLEQAMCALLLGQTEEASRALEGSKEEEPLAFIRDRSQGEPDLLRGLCVYGERWLQTEVFSHFRDLANQKASIKQYFADKEVQEYLEQLPASSGEQEQPSQDNPQHTLGETMAKNQAGRQPNFQQRRTRTSRSVPSRDRYYGETKTLAQTSGGRTTAVLAAKPSTYERGGYAEEPSELSRERWVLTTGYRQPTLEPPARRRRRSSPPKKRDPERQRPSLRSPRRRNRSRLSSRRQRLLLGAAAIVFGVGAFGLVYQWFEASSSPLNALKGEQLSIALNRPPIAIPPADAQVVIPPEILTQQGAEQVIQTWLTVKSQAMGSQHQVEKLDEILTGTLLSQWRDRAAKLKGSNNYWHYQHQMQVRSLKTDTQNPDRATVEASVREIANYYQNGQLNRGQSDDYSIRVRYELIRQQGRWLIQSSQVLR</sequence>
<feature type="region of interest" description="Disordered" evidence="1">
    <location>
        <begin position="73"/>
        <end position="113"/>
    </location>
</feature>
<accession>A0A1U7HSZ5</accession>
<evidence type="ECO:0000256" key="1">
    <source>
        <dbReference type="SAM" id="MobiDB-lite"/>
    </source>
</evidence>
<dbReference type="Gene3D" id="1.10.287.110">
    <property type="entry name" value="DnaJ domain"/>
    <property type="match status" value="1"/>
</dbReference>
<dbReference type="PANTHER" id="PTHR33925">
    <property type="entry name" value="PLASTID DIVISION PROTEIN CDP1, CHLOROPLASTIC-RELATED"/>
    <property type="match status" value="1"/>
</dbReference>
<evidence type="ECO:0000256" key="2">
    <source>
        <dbReference type="SAM" id="Phobius"/>
    </source>
</evidence>
<dbReference type="PROSITE" id="PS50076">
    <property type="entry name" value="DNAJ_2"/>
    <property type="match status" value="1"/>
</dbReference>
<evidence type="ECO:0000313" key="4">
    <source>
        <dbReference type="EMBL" id="OKH26655.1"/>
    </source>
</evidence>
<feature type="transmembrane region" description="Helical" evidence="2">
    <location>
        <begin position="579"/>
        <end position="600"/>
    </location>
</feature>
<comment type="caution">
    <text evidence="4">The sequence shown here is derived from an EMBL/GenBank/DDBJ whole genome shotgun (WGS) entry which is preliminary data.</text>
</comment>
<feature type="region of interest" description="Disordered" evidence="1">
    <location>
        <begin position="457"/>
        <end position="573"/>
    </location>
</feature>
<dbReference type="EMBL" id="MRCB01000001">
    <property type="protein sequence ID" value="OKH26655.1"/>
    <property type="molecule type" value="Genomic_DNA"/>
</dbReference>
<feature type="compositionally biased region" description="Basic residues" evidence="1">
    <location>
        <begin position="563"/>
        <end position="573"/>
    </location>
</feature>
<gene>
    <name evidence="4" type="ORF">NIES593_00940</name>
</gene>
<protein>
    <recommendedName>
        <fullName evidence="3">J domain-containing protein</fullName>
    </recommendedName>
</protein>
<feature type="compositionally biased region" description="Polar residues" evidence="1">
    <location>
        <begin position="87"/>
        <end position="97"/>
    </location>
</feature>
<keyword evidence="2" id="KW-0472">Membrane</keyword>
<dbReference type="OrthoDB" id="415891at2"/>
<dbReference type="InterPro" id="IPR025344">
    <property type="entry name" value="CDP1-like_IMS"/>
</dbReference>
<dbReference type="SUPFAM" id="SSF46565">
    <property type="entry name" value="Chaperone J-domain"/>
    <property type="match status" value="1"/>
</dbReference>
<dbReference type="Pfam" id="PF25515">
    <property type="entry name" value="Arm_PDR"/>
    <property type="match status" value="1"/>
</dbReference>
<dbReference type="RefSeq" id="WP_073597794.1">
    <property type="nucleotide sequence ID" value="NZ_MRCB01000001.1"/>
</dbReference>
<dbReference type="Pfam" id="PF23468">
    <property type="entry name" value="ARC6"/>
    <property type="match status" value="1"/>
</dbReference>
<dbReference type="InterPro" id="IPR058032">
    <property type="entry name" value="CDP1-like_a_solenoid_1"/>
</dbReference>
<dbReference type="InterPro" id="IPR057137">
    <property type="entry name" value="CDP1-like_a_solenoid_2"/>
</dbReference>
<feature type="compositionally biased region" description="Polar residues" evidence="1">
    <location>
        <begin position="432"/>
        <end position="450"/>
    </location>
</feature>
<evidence type="ECO:0000313" key="5">
    <source>
        <dbReference type="Proteomes" id="UP000186868"/>
    </source>
</evidence>
<feature type="domain" description="J" evidence="3">
    <location>
        <begin position="6"/>
        <end position="71"/>
    </location>
</feature>
<dbReference type="Pfam" id="PF00226">
    <property type="entry name" value="DnaJ"/>
    <property type="match status" value="1"/>
</dbReference>
<feature type="compositionally biased region" description="Basic and acidic residues" evidence="1">
    <location>
        <begin position="98"/>
        <end position="107"/>
    </location>
</feature>
<dbReference type="STRING" id="1921803.NIES593_00940"/>
<dbReference type="InterPro" id="IPR001623">
    <property type="entry name" value="DnaJ_domain"/>
</dbReference>
<dbReference type="AlphaFoldDB" id="A0A1U7HSZ5"/>